<dbReference type="SUPFAM" id="SSF46689">
    <property type="entry name" value="Homeodomain-like"/>
    <property type="match status" value="2"/>
</dbReference>
<dbReference type="PROSITE" id="PS01124">
    <property type="entry name" value="HTH_ARAC_FAMILY_2"/>
    <property type="match status" value="1"/>
</dbReference>
<name>A0A1M4ULE1_9FLAO</name>
<organism evidence="5 6">
    <name type="scientific">Chryseobacterium takakiae</name>
    <dbReference type="NCBI Taxonomy" id="1302685"/>
    <lineage>
        <taxon>Bacteria</taxon>
        <taxon>Pseudomonadati</taxon>
        <taxon>Bacteroidota</taxon>
        <taxon>Flavobacteriia</taxon>
        <taxon>Flavobacteriales</taxon>
        <taxon>Weeksellaceae</taxon>
        <taxon>Chryseobacterium group</taxon>
        <taxon>Chryseobacterium</taxon>
    </lineage>
</organism>
<accession>A0A1M4ULE1</accession>
<protein>
    <submittedName>
        <fullName evidence="5">Transcriptional regulator, AraC family</fullName>
    </submittedName>
</protein>
<dbReference type="InterPro" id="IPR014710">
    <property type="entry name" value="RmlC-like_jellyroll"/>
</dbReference>
<dbReference type="InterPro" id="IPR020449">
    <property type="entry name" value="Tscrpt_reg_AraC-type_HTH"/>
</dbReference>
<dbReference type="EMBL" id="FQVO01000002">
    <property type="protein sequence ID" value="SHE57561.1"/>
    <property type="molecule type" value="Genomic_DNA"/>
</dbReference>
<dbReference type="PRINTS" id="PR00032">
    <property type="entry name" value="HTHARAC"/>
</dbReference>
<dbReference type="Gene3D" id="1.10.10.60">
    <property type="entry name" value="Homeodomain-like"/>
    <property type="match status" value="2"/>
</dbReference>
<dbReference type="InterPro" id="IPR018060">
    <property type="entry name" value="HTH_AraC"/>
</dbReference>
<evidence type="ECO:0000313" key="6">
    <source>
        <dbReference type="Proteomes" id="UP000184236"/>
    </source>
</evidence>
<proteinExistence type="predicted"/>
<evidence type="ECO:0000256" key="1">
    <source>
        <dbReference type="ARBA" id="ARBA00023015"/>
    </source>
</evidence>
<dbReference type="InterPro" id="IPR011051">
    <property type="entry name" value="RmlC_Cupin_sf"/>
</dbReference>
<dbReference type="OrthoDB" id="1410704at2"/>
<evidence type="ECO:0000313" key="5">
    <source>
        <dbReference type="EMBL" id="SHE57561.1"/>
    </source>
</evidence>
<keyword evidence="6" id="KW-1185">Reference proteome</keyword>
<gene>
    <name evidence="5" type="ORF">SAMN05444408_102186</name>
</gene>
<sequence>MKVSYENINNDPDCSFRTLYINLPVSMLRWEYHYHPEIELVCVVSGNGSRHVGYHKSNFRDGDLVLIGSNVPHSGFGFNSIDPHEEIVIQFSEEIIQFPVKVKELNDIRKMIALSKFGIMFSSETKNRLLPMLYEILEMKDEKKYFQLLRILAELSVDKNHQLLNKEAMPHTIITKNKERLQTIFTYVEKNYDKDIDIVEVANLTNLTLPSFCNFFKKTTKMTFTEFLNRYRIDKACTMILQGKSISECCYNTGYNNISYFNRTFKKYVGKTPTEFNNELII</sequence>
<dbReference type="RefSeq" id="WP_072883531.1">
    <property type="nucleotide sequence ID" value="NZ_FQVO01000002.1"/>
</dbReference>
<dbReference type="SMART" id="SM00342">
    <property type="entry name" value="HTH_ARAC"/>
    <property type="match status" value="1"/>
</dbReference>
<dbReference type="Gene3D" id="2.60.120.10">
    <property type="entry name" value="Jelly Rolls"/>
    <property type="match status" value="1"/>
</dbReference>
<dbReference type="InterPro" id="IPR009057">
    <property type="entry name" value="Homeodomain-like_sf"/>
</dbReference>
<feature type="domain" description="HTH araC/xylS-type" evidence="4">
    <location>
        <begin position="182"/>
        <end position="279"/>
    </location>
</feature>
<evidence type="ECO:0000259" key="4">
    <source>
        <dbReference type="PROSITE" id="PS01124"/>
    </source>
</evidence>
<dbReference type="STRING" id="1302685.SAMN05444408_102186"/>
<dbReference type="PANTHER" id="PTHR43280">
    <property type="entry name" value="ARAC-FAMILY TRANSCRIPTIONAL REGULATOR"/>
    <property type="match status" value="1"/>
</dbReference>
<keyword evidence="2" id="KW-0238">DNA-binding</keyword>
<dbReference type="SUPFAM" id="SSF51182">
    <property type="entry name" value="RmlC-like cupins"/>
    <property type="match status" value="1"/>
</dbReference>
<dbReference type="AlphaFoldDB" id="A0A1M4ULE1"/>
<keyword evidence="3" id="KW-0804">Transcription</keyword>
<evidence type="ECO:0000256" key="2">
    <source>
        <dbReference type="ARBA" id="ARBA00023125"/>
    </source>
</evidence>
<dbReference type="PANTHER" id="PTHR43280:SF27">
    <property type="entry name" value="TRANSCRIPTIONAL REGULATOR MTLR"/>
    <property type="match status" value="1"/>
</dbReference>
<evidence type="ECO:0000256" key="3">
    <source>
        <dbReference type="ARBA" id="ARBA00023163"/>
    </source>
</evidence>
<keyword evidence="1" id="KW-0805">Transcription regulation</keyword>
<dbReference type="GO" id="GO:0043565">
    <property type="term" value="F:sequence-specific DNA binding"/>
    <property type="evidence" value="ECO:0007669"/>
    <property type="project" value="InterPro"/>
</dbReference>
<reference evidence="6" key="1">
    <citation type="submission" date="2016-11" db="EMBL/GenBank/DDBJ databases">
        <authorList>
            <person name="Varghese N."/>
            <person name="Submissions S."/>
        </authorList>
    </citation>
    <scope>NUCLEOTIDE SEQUENCE [LARGE SCALE GENOMIC DNA]</scope>
    <source>
        <strain evidence="6">DSM 26898</strain>
    </source>
</reference>
<dbReference type="GO" id="GO:0003700">
    <property type="term" value="F:DNA-binding transcription factor activity"/>
    <property type="evidence" value="ECO:0007669"/>
    <property type="project" value="InterPro"/>
</dbReference>
<dbReference type="Proteomes" id="UP000184236">
    <property type="component" value="Unassembled WGS sequence"/>
</dbReference>
<dbReference type="Pfam" id="PF12833">
    <property type="entry name" value="HTH_18"/>
    <property type="match status" value="1"/>
</dbReference>